<sequence length="63" mass="7234">MSSKYEPPKVHSLNADEQEFIKTLSLKELALHNLAIQKLGSSYFVWKSHAFQAWKQSKNANSK</sequence>
<reference evidence="1" key="1">
    <citation type="journal article" date="2020" name="Nature">
        <title>Giant virus diversity and host interactions through global metagenomics.</title>
        <authorList>
            <person name="Schulz F."/>
            <person name="Roux S."/>
            <person name="Paez-Espino D."/>
            <person name="Jungbluth S."/>
            <person name="Walsh D.A."/>
            <person name="Denef V.J."/>
            <person name="McMahon K.D."/>
            <person name="Konstantinidis K.T."/>
            <person name="Eloe-Fadrosh E.A."/>
            <person name="Kyrpides N.C."/>
            <person name="Woyke T."/>
        </authorList>
    </citation>
    <scope>NUCLEOTIDE SEQUENCE</scope>
    <source>
        <strain evidence="1">GVMAG-M-3300023174-129</strain>
    </source>
</reference>
<proteinExistence type="predicted"/>
<accession>A0A6C0D6R7</accession>
<dbReference type="AlphaFoldDB" id="A0A6C0D6R7"/>
<dbReference type="EMBL" id="MN739542">
    <property type="protein sequence ID" value="QHT12163.1"/>
    <property type="molecule type" value="Genomic_DNA"/>
</dbReference>
<evidence type="ECO:0000313" key="1">
    <source>
        <dbReference type="EMBL" id="QHT12163.1"/>
    </source>
</evidence>
<protein>
    <submittedName>
        <fullName evidence="1">Uncharacterized protein</fullName>
    </submittedName>
</protein>
<name>A0A6C0D6R7_9ZZZZ</name>
<organism evidence="1">
    <name type="scientific">viral metagenome</name>
    <dbReference type="NCBI Taxonomy" id="1070528"/>
    <lineage>
        <taxon>unclassified sequences</taxon>
        <taxon>metagenomes</taxon>
        <taxon>organismal metagenomes</taxon>
    </lineage>
</organism>